<dbReference type="AlphaFoldDB" id="A0A2Z3H9V0"/>
<dbReference type="RefSeq" id="WP_010040491.1">
    <property type="nucleotide sequence ID" value="NZ_CP025958.1"/>
</dbReference>
<protein>
    <submittedName>
        <fullName evidence="1">Uncharacterized protein</fullName>
    </submittedName>
</protein>
<organism evidence="1 2">
    <name type="scientific">Gemmata obscuriglobus</name>
    <dbReference type="NCBI Taxonomy" id="114"/>
    <lineage>
        <taxon>Bacteria</taxon>
        <taxon>Pseudomonadati</taxon>
        <taxon>Planctomycetota</taxon>
        <taxon>Planctomycetia</taxon>
        <taxon>Gemmatales</taxon>
        <taxon>Gemmataceae</taxon>
        <taxon>Gemmata</taxon>
    </lineage>
</organism>
<dbReference type="KEGG" id="gog:C1280_27090"/>
<dbReference type="OrthoDB" id="301028at2"/>
<dbReference type="EMBL" id="CP025958">
    <property type="protein sequence ID" value="AWM40307.1"/>
    <property type="molecule type" value="Genomic_DNA"/>
</dbReference>
<evidence type="ECO:0000313" key="1">
    <source>
        <dbReference type="EMBL" id="AWM40307.1"/>
    </source>
</evidence>
<name>A0A2Z3H9V0_9BACT</name>
<gene>
    <name evidence="1" type="ORF">C1280_27090</name>
</gene>
<sequence>MRTPGALTARYAVLVNVHRLRMHEVLDLTPRQVHELYFHPRDRDGAIQLPEGAGDEPADRTARLAQLIALGPALGVPPEQIEELKRRLGAVTDGDTGPTA</sequence>
<proteinExistence type="predicted"/>
<dbReference type="Proteomes" id="UP000245802">
    <property type="component" value="Chromosome"/>
</dbReference>
<keyword evidence="2" id="KW-1185">Reference proteome</keyword>
<evidence type="ECO:0000313" key="2">
    <source>
        <dbReference type="Proteomes" id="UP000245802"/>
    </source>
</evidence>
<reference evidence="1 2" key="1">
    <citation type="submission" date="2018-01" db="EMBL/GenBank/DDBJ databases">
        <title>G. obscuriglobus.</title>
        <authorList>
            <person name="Franke J."/>
            <person name="Blomberg W."/>
            <person name="Selmecki A."/>
        </authorList>
    </citation>
    <scope>NUCLEOTIDE SEQUENCE [LARGE SCALE GENOMIC DNA]</scope>
    <source>
        <strain evidence="1 2">DSM 5831</strain>
    </source>
</reference>
<accession>A0A2Z3H9V0</accession>